<dbReference type="InterPro" id="IPR003439">
    <property type="entry name" value="ABC_transporter-like_ATP-bd"/>
</dbReference>
<dbReference type="GO" id="GO:0005524">
    <property type="term" value="F:ATP binding"/>
    <property type="evidence" value="ECO:0007669"/>
    <property type="project" value="UniProtKB-KW"/>
</dbReference>
<organism evidence="5 6">
    <name type="scientific">Desulfolithobacter dissulfuricans</name>
    <dbReference type="NCBI Taxonomy" id="2795293"/>
    <lineage>
        <taxon>Bacteria</taxon>
        <taxon>Pseudomonadati</taxon>
        <taxon>Thermodesulfobacteriota</taxon>
        <taxon>Desulfobulbia</taxon>
        <taxon>Desulfobulbales</taxon>
        <taxon>Desulfobulbaceae</taxon>
        <taxon>Desulfolithobacter</taxon>
    </lineage>
</organism>
<name>A0A915U0C3_9BACT</name>
<dbReference type="Gene3D" id="3.40.50.300">
    <property type="entry name" value="P-loop containing nucleotide triphosphate hydrolases"/>
    <property type="match status" value="1"/>
</dbReference>
<dbReference type="EMBL" id="AP024233">
    <property type="protein sequence ID" value="BCO09136.1"/>
    <property type="molecule type" value="Genomic_DNA"/>
</dbReference>
<keyword evidence="3 5" id="KW-0067">ATP-binding</keyword>
<accession>A0A915U0C3</accession>
<dbReference type="SMART" id="SM00382">
    <property type="entry name" value="AAA"/>
    <property type="match status" value="1"/>
</dbReference>
<evidence type="ECO:0000256" key="3">
    <source>
        <dbReference type="ARBA" id="ARBA00022840"/>
    </source>
</evidence>
<dbReference type="AlphaFoldDB" id="A0A915U0C3"/>
<dbReference type="RefSeq" id="WP_267929005.1">
    <property type="nucleotide sequence ID" value="NZ_AP024233.1"/>
</dbReference>
<dbReference type="Pfam" id="PF00005">
    <property type="entry name" value="ABC_tran"/>
    <property type="match status" value="1"/>
</dbReference>
<dbReference type="KEGG" id="ddu:GF1_15120"/>
<dbReference type="InterPro" id="IPR027417">
    <property type="entry name" value="P-loop_NTPase"/>
</dbReference>
<proteinExistence type="predicted"/>
<evidence type="ECO:0000256" key="1">
    <source>
        <dbReference type="ARBA" id="ARBA00022448"/>
    </source>
</evidence>
<protein>
    <submittedName>
        <fullName evidence="5">ABC transporter ATP-binding protein</fullName>
    </submittedName>
</protein>
<dbReference type="PANTHER" id="PTHR43023:SF3">
    <property type="entry name" value="PROTEIN TRIGALACTOSYLDIACYLGLYCEROL 3, CHLOROPLASTIC"/>
    <property type="match status" value="1"/>
</dbReference>
<keyword evidence="6" id="KW-1185">Reference proteome</keyword>
<dbReference type="InterPro" id="IPR017871">
    <property type="entry name" value="ABC_transporter-like_CS"/>
</dbReference>
<dbReference type="PROSITE" id="PS00211">
    <property type="entry name" value="ABC_TRANSPORTER_1"/>
    <property type="match status" value="1"/>
</dbReference>
<dbReference type="InterPro" id="IPR003593">
    <property type="entry name" value="AAA+_ATPase"/>
</dbReference>
<reference evidence="5" key="1">
    <citation type="submission" date="2020-12" db="EMBL/GenBank/DDBJ databases">
        <title>Desulfobium dissulfuricans gen. nov., sp. nov., a novel mesophilic, sulfate-reducing bacterium isolated from a deep-sea hydrothermal vent.</title>
        <authorList>
            <person name="Hashimoto Y."/>
            <person name="Tame A."/>
            <person name="Sawayama S."/>
            <person name="Miyazaki J."/>
            <person name="Takai K."/>
            <person name="Nakagawa S."/>
        </authorList>
    </citation>
    <scope>NUCLEOTIDE SEQUENCE</scope>
    <source>
        <strain evidence="5">GF1</strain>
    </source>
</reference>
<gene>
    <name evidence="5" type="ORF">GF1_15120</name>
</gene>
<evidence type="ECO:0000313" key="6">
    <source>
        <dbReference type="Proteomes" id="UP001063350"/>
    </source>
</evidence>
<keyword evidence="2" id="KW-0547">Nucleotide-binding</keyword>
<dbReference type="SUPFAM" id="SSF52540">
    <property type="entry name" value="P-loop containing nucleoside triphosphate hydrolases"/>
    <property type="match status" value="1"/>
</dbReference>
<evidence type="ECO:0000256" key="2">
    <source>
        <dbReference type="ARBA" id="ARBA00022741"/>
    </source>
</evidence>
<evidence type="ECO:0000259" key="4">
    <source>
        <dbReference type="PROSITE" id="PS50893"/>
    </source>
</evidence>
<dbReference type="Proteomes" id="UP001063350">
    <property type="component" value="Chromosome"/>
</dbReference>
<feature type="domain" description="ABC transporter" evidence="4">
    <location>
        <begin position="18"/>
        <end position="256"/>
    </location>
</feature>
<keyword evidence="1" id="KW-0813">Transport</keyword>
<evidence type="ECO:0000313" key="5">
    <source>
        <dbReference type="EMBL" id="BCO09136.1"/>
    </source>
</evidence>
<dbReference type="GO" id="GO:0016887">
    <property type="term" value="F:ATP hydrolysis activity"/>
    <property type="evidence" value="ECO:0007669"/>
    <property type="project" value="InterPro"/>
</dbReference>
<sequence length="268" mass="29750">MTGGPQEKKQRNQDECPLRVENLTMAYGSFILMRNISFEVRKGDIFVIMGGSGCGKSTLLRHLIGLKRPASGRIWYRETDFWGVDEAQRARIMRRAGILYQSSALWSSMTLEENVALPLQLYTDLSEKAIAEQVAFKLALVGLAGFESFYPAQLSGGMRKRAALARAIALDPEFLFFDEPSAGLDPVSARRLDELIIELRDSLGATVVMVTHELASIYSIATNSVFLDAGSRTMLATGNPRDLVRESDQQPVIDFLTRGTGNREVRLI</sequence>
<dbReference type="PROSITE" id="PS50893">
    <property type="entry name" value="ABC_TRANSPORTER_2"/>
    <property type="match status" value="1"/>
</dbReference>
<dbReference type="PANTHER" id="PTHR43023">
    <property type="entry name" value="PROTEIN TRIGALACTOSYLDIACYLGLYCEROL 3, CHLOROPLASTIC"/>
    <property type="match status" value="1"/>
</dbReference>